<comment type="similarity">
    <text evidence="9">Belongs to the GSP H family.</text>
</comment>
<dbReference type="GO" id="GO:0015627">
    <property type="term" value="C:type II protein secretion system complex"/>
    <property type="evidence" value="ECO:0007669"/>
    <property type="project" value="InterPro"/>
</dbReference>
<dbReference type="NCBIfam" id="TIGR02532">
    <property type="entry name" value="IV_pilin_GFxxxE"/>
    <property type="match status" value="1"/>
</dbReference>
<keyword evidence="3" id="KW-1003">Cell membrane</keyword>
<keyword evidence="14" id="KW-1185">Reference proteome</keyword>
<evidence type="ECO:0000259" key="12">
    <source>
        <dbReference type="Pfam" id="PF12019"/>
    </source>
</evidence>
<dbReference type="InterPro" id="IPR022346">
    <property type="entry name" value="T2SS_GspH"/>
</dbReference>
<dbReference type="GO" id="GO:0015628">
    <property type="term" value="P:protein secretion by the type II secretion system"/>
    <property type="evidence" value="ECO:0007669"/>
    <property type="project" value="InterPro"/>
</dbReference>
<evidence type="ECO:0000256" key="3">
    <source>
        <dbReference type="ARBA" id="ARBA00022475"/>
    </source>
</evidence>
<evidence type="ECO:0000313" key="14">
    <source>
        <dbReference type="Proteomes" id="UP000218899"/>
    </source>
</evidence>
<feature type="domain" description="General secretion pathway GspH" evidence="12">
    <location>
        <begin position="39"/>
        <end position="165"/>
    </location>
</feature>
<evidence type="ECO:0000256" key="1">
    <source>
        <dbReference type="ARBA" id="ARBA00004377"/>
    </source>
</evidence>
<proteinExistence type="inferred from homology"/>
<comment type="subcellular location">
    <subcellularLocation>
        <location evidence="1">Cell inner membrane</location>
        <topology evidence="1">Single-pass membrane protein</topology>
    </subcellularLocation>
</comment>
<accession>A0A1B4V2Y3</accession>
<evidence type="ECO:0000256" key="8">
    <source>
        <dbReference type="ARBA" id="ARBA00023136"/>
    </source>
</evidence>
<dbReference type="Proteomes" id="UP000218899">
    <property type="component" value="Chromosome"/>
</dbReference>
<dbReference type="Gene3D" id="3.55.40.10">
    <property type="entry name" value="minor pseudopilin epsh domain"/>
    <property type="match status" value="1"/>
</dbReference>
<keyword evidence="8 11" id="KW-0472">Membrane</keyword>
<feature type="transmembrane region" description="Helical" evidence="11">
    <location>
        <begin position="6"/>
        <end position="27"/>
    </location>
</feature>
<evidence type="ECO:0000256" key="6">
    <source>
        <dbReference type="ARBA" id="ARBA00022692"/>
    </source>
</evidence>
<dbReference type="Pfam" id="PF12019">
    <property type="entry name" value="GspH"/>
    <property type="match status" value="1"/>
</dbReference>
<evidence type="ECO:0000256" key="5">
    <source>
        <dbReference type="ARBA" id="ARBA00022519"/>
    </source>
</evidence>
<dbReference type="KEGG" id="sva:SVA_1129"/>
<keyword evidence="7 11" id="KW-1133">Transmembrane helix</keyword>
<sequence length="176" mass="18630">MAGFNLVELMATLVVIGVLLGVGLPAINRFVESNRLTSATNNLISDLSVARTEAVKRGLRVGVCTSTDASTCSASTWERGWLVFVDKDGNSAWTAGTDEVVRARESLPGSMAASSVLSTGGGINLSLYDRQGAVPALRATDTDDAIEYSFCNTKLGRGRKVTVNEFGRHTLANIDC</sequence>
<evidence type="ECO:0000256" key="2">
    <source>
        <dbReference type="ARBA" id="ARBA00021549"/>
    </source>
</evidence>
<dbReference type="InterPro" id="IPR012902">
    <property type="entry name" value="N_methyl_site"/>
</dbReference>
<reference evidence="13 14" key="1">
    <citation type="submission" date="2015-08" db="EMBL/GenBank/DDBJ databases">
        <title>Complete genome sequence of Sulfurifustis variabilis.</title>
        <authorList>
            <person name="Miura A."/>
            <person name="Kojima H."/>
            <person name="Fukui M."/>
        </authorList>
    </citation>
    <scope>NUCLEOTIDE SEQUENCE [LARGE SCALE GENOMIC DNA]</scope>
    <source>
        <strain evidence="14">skN76</strain>
    </source>
</reference>
<keyword evidence="4" id="KW-0488">Methylation</keyword>
<protein>
    <recommendedName>
        <fullName evidence="2">Type II secretion system protein H</fullName>
    </recommendedName>
    <alternativeName>
        <fullName evidence="10">General secretion pathway protein H</fullName>
    </alternativeName>
</protein>
<gene>
    <name evidence="13" type="ORF">SVA_1129</name>
</gene>
<evidence type="ECO:0000256" key="9">
    <source>
        <dbReference type="ARBA" id="ARBA00025772"/>
    </source>
</evidence>
<evidence type="ECO:0000256" key="10">
    <source>
        <dbReference type="ARBA" id="ARBA00030775"/>
    </source>
</evidence>
<keyword evidence="6 11" id="KW-0812">Transmembrane</keyword>
<evidence type="ECO:0000256" key="4">
    <source>
        <dbReference type="ARBA" id="ARBA00022481"/>
    </source>
</evidence>
<organism evidence="13 14">
    <name type="scientific">Sulfurifustis variabilis</name>
    <dbReference type="NCBI Taxonomy" id="1675686"/>
    <lineage>
        <taxon>Bacteria</taxon>
        <taxon>Pseudomonadati</taxon>
        <taxon>Pseudomonadota</taxon>
        <taxon>Gammaproteobacteria</taxon>
        <taxon>Acidiferrobacterales</taxon>
        <taxon>Acidiferrobacteraceae</taxon>
        <taxon>Sulfurifustis</taxon>
    </lineage>
</organism>
<dbReference type="GO" id="GO:0005886">
    <property type="term" value="C:plasma membrane"/>
    <property type="evidence" value="ECO:0007669"/>
    <property type="project" value="UniProtKB-SubCell"/>
</dbReference>
<dbReference type="InterPro" id="IPR045584">
    <property type="entry name" value="Pilin-like"/>
</dbReference>
<dbReference type="AlphaFoldDB" id="A0A1B4V2Y3"/>
<evidence type="ECO:0000313" key="13">
    <source>
        <dbReference type="EMBL" id="BAU47705.1"/>
    </source>
</evidence>
<name>A0A1B4V2Y3_9GAMM</name>
<dbReference type="EMBL" id="AP014936">
    <property type="protein sequence ID" value="BAU47705.1"/>
    <property type="molecule type" value="Genomic_DNA"/>
</dbReference>
<evidence type="ECO:0000256" key="7">
    <source>
        <dbReference type="ARBA" id="ARBA00022989"/>
    </source>
</evidence>
<keyword evidence="5" id="KW-0997">Cell inner membrane</keyword>
<dbReference type="SUPFAM" id="SSF54523">
    <property type="entry name" value="Pili subunits"/>
    <property type="match status" value="1"/>
</dbReference>
<evidence type="ECO:0000256" key="11">
    <source>
        <dbReference type="SAM" id="Phobius"/>
    </source>
</evidence>